<comment type="similarity">
    <text evidence="2">Belongs to the aerobic coproporphyrinogen-III oxidase family.</text>
</comment>
<evidence type="ECO:0000313" key="9">
    <source>
        <dbReference type="Proteomes" id="UP000245370"/>
    </source>
</evidence>
<dbReference type="PROSITE" id="PS01021">
    <property type="entry name" value="COPROGEN_OXIDASE"/>
    <property type="match status" value="1"/>
</dbReference>
<protein>
    <recommendedName>
        <fullName evidence="4">coproporphyrinogen oxidase</fullName>
        <ecNumber evidence="4">1.3.3.3</ecNumber>
    </recommendedName>
</protein>
<organism evidence="8 9">
    <name type="scientific">Brumimicrobium oceani</name>
    <dbReference type="NCBI Taxonomy" id="2100725"/>
    <lineage>
        <taxon>Bacteria</taxon>
        <taxon>Pseudomonadati</taxon>
        <taxon>Bacteroidota</taxon>
        <taxon>Flavobacteriia</taxon>
        <taxon>Flavobacteriales</taxon>
        <taxon>Crocinitomicaceae</taxon>
        <taxon>Brumimicrobium</taxon>
    </lineage>
</organism>
<dbReference type="Pfam" id="PF01218">
    <property type="entry name" value="Coprogen_oxidas"/>
    <property type="match status" value="1"/>
</dbReference>
<keyword evidence="5" id="KW-0560">Oxidoreductase</keyword>
<dbReference type="InterPro" id="IPR018375">
    <property type="entry name" value="Coprogen_oxidase_CS"/>
</dbReference>
<dbReference type="PANTHER" id="PTHR10755">
    <property type="entry name" value="COPROPORPHYRINOGEN III OXIDASE, MITOCHONDRIAL"/>
    <property type="match status" value="1"/>
</dbReference>
<evidence type="ECO:0000256" key="1">
    <source>
        <dbReference type="ARBA" id="ARBA00005168"/>
    </source>
</evidence>
<dbReference type="PIRSF" id="PIRSF000166">
    <property type="entry name" value="Coproporphyri_ox"/>
    <property type="match status" value="1"/>
</dbReference>
<evidence type="ECO:0000256" key="7">
    <source>
        <dbReference type="ARBA" id="ARBA00023244"/>
    </source>
</evidence>
<evidence type="ECO:0000256" key="4">
    <source>
        <dbReference type="ARBA" id="ARBA00012869"/>
    </source>
</evidence>
<reference evidence="8 9" key="1">
    <citation type="submission" date="2018-05" db="EMBL/GenBank/DDBJ databases">
        <title>Brumimicrobium oceani sp. nov., isolated from coastal sediment.</title>
        <authorList>
            <person name="Kou Y."/>
        </authorList>
    </citation>
    <scope>NUCLEOTIDE SEQUENCE [LARGE SCALE GENOMIC DNA]</scope>
    <source>
        <strain evidence="8 9">C305</strain>
    </source>
</reference>
<dbReference type="AlphaFoldDB" id="A0A2U2XED8"/>
<proteinExistence type="inferred from homology"/>
<dbReference type="EC" id="1.3.3.3" evidence="4"/>
<dbReference type="InterPro" id="IPR036406">
    <property type="entry name" value="Coprogen_oxidase_aer_sf"/>
</dbReference>
<dbReference type="GO" id="GO:0006782">
    <property type="term" value="P:protoporphyrinogen IX biosynthetic process"/>
    <property type="evidence" value="ECO:0007669"/>
    <property type="project" value="TreeGrafter"/>
</dbReference>
<dbReference type="GO" id="GO:0004109">
    <property type="term" value="F:coproporphyrinogen oxidase activity"/>
    <property type="evidence" value="ECO:0007669"/>
    <property type="project" value="UniProtKB-EC"/>
</dbReference>
<evidence type="ECO:0000256" key="6">
    <source>
        <dbReference type="ARBA" id="ARBA00023133"/>
    </source>
</evidence>
<evidence type="ECO:0000256" key="5">
    <source>
        <dbReference type="ARBA" id="ARBA00023002"/>
    </source>
</evidence>
<accession>A0A2U2XED8</accession>
<dbReference type="Proteomes" id="UP000245370">
    <property type="component" value="Unassembled WGS sequence"/>
</dbReference>
<dbReference type="PANTHER" id="PTHR10755:SF0">
    <property type="entry name" value="OXYGEN-DEPENDENT COPROPORPHYRINOGEN-III OXIDASE, MITOCHONDRIAL"/>
    <property type="match status" value="1"/>
</dbReference>
<reference evidence="8 9" key="2">
    <citation type="submission" date="2018-05" db="EMBL/GenBank/DDBJ databases">
        <authorList>
            <person name="Lanie J.A."/>
            <person name="Ng W.-L."/>
            <person name="Kazmierczak K.M."/>
            <person name="Andrzejewski T.M."/>
            <person name="Davidsen T.M."/>
            <person name="Wayne K.J."/>
            <person name="Tettelin H."/>
            <person name="Glass J.I."/>
            <person name="Rusch D."/>
            <person name="Podicherti R."/>
            <person name="Tsui H.-C.T."/>
            <person name="Winkler M.E."/>
        </authorList>
    </citation>
    <scope>NUCLEOTIDE SEQUENCE [LARGE SCALE GENOMIC DNA]</scope>
    <source>
        <strain evidence="8 9">C305</strain>
    </source>
</reference>
<comment type="subunit">
    <text evidence="3">Homodimer.</text>
</comment>
<name>A0A2U2XED8_9FLAO</name>
<dbReference type="SUPFAM" id="SSF102886">
    <property type="entry name" value="Coproporphyrinogen III oxidase"/>
    <property type="match status" value="1"/>
</dbReference>
<dbReference type="GO" id="GO:0005737">
    <property type="term" value="C:cytoplasm"/>
    <property type="evidence" value="ECO:0007669"/>
    <property type="project" value="TreeGrafter"/>
</dbReference>
<comment type="pathway">
    <text evidence="1">Porphyrin-containing compound metabolism; protoporphyrin-IX biosynthesis; protoporphyrinogen-IX from coproporphyrinogen-III (O2 route): step 1/1.</text>
</comment>
<dbReference type="EMBL" id="QFRJ01000003">
    <property type="protein sequence ID" value="PWH86154.1"/>
    <property type="molecule type" value="Genomic_DNA"/>
</dbReference>
<comment type="caution">
    <text evidence="8">The sequence shown here is derived from an EMBL/GenBank/DDBJ whole genome shotgun (WGS) entry which is preliminary data.</text>
</comment>
<evidence type="ECO:0000313" key="8">
    <source>
        <dbReference type="EMBL" id="PWH86154.1"/>
    </source>
</evidence>
<keyword evidence="9" id="KW-1185">Reference proteome</keyword>
<sequence length="307" mass="35581">MILTLTKEEVINRLKSVQDYICNQLETLDGKAKFHEDNWVREEGGGGRTRILSEGEIIEKGGVNFSAVHGPVSEVMKKQLGLDGNSFLATGVSIVIHPRNPFHPIMHMNVRYFEMDTGVYWFGGGIDMTPHYIDFEKAQNFHKDLKKTCDRYHVDFYPKFKTWADEYFYIPHREETRGVGGIFYDKLTEKEGVSKEQLLDFAIDLGELFPKVYADQINADRNPRFTEVNEDWRNLRRGRYVEFNLVHDRGTKFGLKTGGRIESILMSLPKNASWFYDFKAESGSKEEETLNWLKKDVDWLNGSKNSI</sequence>
<dbReference type="NCBIfam" id="NF003727">
    <property type="entry name" value="PRK05330.1"/>
    <property type="match status" value="1"/>
</dbReference>
<gene>
    <name evidence="8" type="ORF">DIT68_06260</name>
</gene>
<keyword evidence="7" id="KW-0627">Porphyrin biosynthesis</keyword>
<keyword evidence="6" id="KW-0350">Heme biosynthesis</keyword>
<evidence type="ECO:0000256" key="2">
    <source>
        <dbReference type="ARBA" id="ARBA00010644"/>
    </source>
</evidence>
<dbReference type="OrthoDB" id="9777553at2"/>
<dbReference type="Gene3D" id="3.40.1500.10">
    <property type="entry name" value="Coproporphyrinogen III oxidase, aerobic"/>
    <property type="match status" value="1"/>
</dbReference>
<dbReference type="PRINTS" id="PR00073">
    <property type="entry name" value="COPRGNOXDASE"/>
</dbReference>
<evidence type="ECO:0000256" key="3">
    <source>
        <dbReference type="ARBA" id="ARBA00011738"/>
    </source>
</evidence>
<dbReference type="InterPro" id="IPR001260">
    <property type="entry name" value="Coprogen_oxidase_aer"/>
</dbReference>